<name>A0A1D9G4K1_MOOP1</name>
<feature type="domain" description="Glycosyl transferase family 1" evidence="1">
    <location>
        <begin position="175"/>
        <end position="329"/>
    </location>
</feature>
<dbReference type="CDD" id="cd03811">
    <property type="entry name" value="GT4_GT28_WabH-like"/>
    <property type="match status" value="1"/>
</dbReference>
<dbReference type="PANTHER" id="PTHR12526">
    <property type="entry name" value="GLYCOSYLTRANSFERASE"/>
    <property type="match status" value="1"/>
</dbReference>
<dbReference type="PANTHER" id="PTHR12526:SF630">
    <property type="entry name" value="GLYCOSYLTRANSFERASE"/>
    <property type="match status" value="1"/>
</dbReference>
<dbReference type="Proteomes" id="UP000176944">
    <property type="component" value="Chromosome"/>
</dbReference>
<feature type="domain" description="Glycosyltransferase subfamily 4-like N-terminal" evidence="2">
    <location>
        <begin position="15"/>
        <end position="155"/>
    </location>
</feature>
<evidence type="ECO:0000259" key="1">
    <source>
        <dbReference type="Pfam" id="PF00534"/>
    </source>
</evidence>
<accession>A0A1D9G4K1</accession>
<evidence type="ECO:0000313" key="3">
    <source>
        <dbReference type="EMBL" id="AOY82548.1"/>
    </source>
</evidence>
<protein>
    <submittedName>
        <fullName evidence="3">Glycosyltransferase</fullName>
    </submittedName>
</protein>
<dbReference type="AlphaFoldDB" id="A0A1D9G4K1"/>
<dbReference type="GO" id="GO:0016757">
    <property type="term" value="F:glycosyltransferase activity"/>
    <property type="evidence" value="ECO:0007669"/>
    <property type="project" value="InterPro"/>
</dbReference>
<dbReference type="EMBL" id="CP017708">
    <property type="protein sequence ID" value="AOY82548.1"/>
    <property type="molecule type" value="Genomic_DNA"/>
</dbReference>
<dbReference type="Pfam" id="PF13439">
    <property type="entry name" value="Glyco_transf_4"/>
    <property type="match status" value="1"/>
</dbReference>
<dbReference type="InterPro" id="IPR028098">
    <property type="entry name" value="Glyco_trans_4-like_N"/>
</dbReference>
<reference evidence="4" key="1">
    <citation type="submission" date="2016-10" db="EMBL/GenBank/DDBJ databases">
        <title>Comparative genomics uncovers the prolific and rare metabolic potential of the cyanobacterial genus Moorea.</title>
        <authorList>
            <person name="Leao T."/>
            <person name="Castelao G."/>
            <person name="Korobeynikov A."/>
            <person name="Monroe E.A."/>
            <person name="Podell S."/>
            <person name="Glukhov E."/>
            <person name="Allen E."/>
            <person name="Gerwick W.H."/>
            <person name="Gerwick L."/>
        </authorList>
    </citation>
    <scope>NUCLEOTIDE SEQUENCE [LARGE SCALE GENOMIC DNA]</scope>
    <source>
        <strain evidence="4">JHB</strain>
    </source>
</reference>
<dbReference type="InterPro" id="IPR001296">
    <property type="entry name" value="Glyco_trans_1"/>
</dbReference>
<sequence length="359" mass="39173">MRILHILNHIKETGNGIVNVAIDVACEQAKAGHEVGIASAGGAYETLLSRYGVTHFELDQTRKPLHLLKAAGRYRGIIAEFQPDIVHGHMMTGVVLARFLQGSAKYKLVSHIHNVHQRSSVVMGLAERVISVSDAVAISMSKRGIPMGKMPVIKNCTLGSPRLPALDTCTAKVLEHPAIVTVAGMNRRKGITELISAFEQVAKSYPKAHLYLVGDGPDRQMFETQAAASSVADRIHFEGFQKNPQAYMMAADVFVLASHRESFGLVLMEARQVGCPIVATRVDGIPEVLDHGKAGLLVPPKNAIALADQIEMLLASPSEQDRLRRAAQQNLEELTLTTMVEKITTVYHQLLRSSPVEYP</sequence>
<dbReference type="SUPFAM" id="SSF53756">
    <property type="entry name" value="UDP-Glycosyltransferase/glycogen phosphorylase"/>
    <property type="match status" value="1"/>
</dbReference>
<dbReference type="Pfam" id="PF00534">
    <property type="entry name" value="Glycos_transf_1"/>
    <property type="match status" value="1"/>
</dbReference>
<evidence type="ECO:0000259" key="2">
    <source>
        <dbReference type="Pfam" id="PF13439"/>
    </source>
</evidence>
<gene>
    <name evidence="3" type="ORF">BJP36_24170</name>
</gene>
<organism evidence="3 4">
    <name type="scientific">Moorena producens (strain JHB)</name>
    <dbReference type="NCBI Taxonomy" id="1454205"/>
    <lineage>
        <taxon>Bacteria</taxon>
        <taxon>Bacillati</taxon>
        <taxon>Cyanobacteriota</taxon>
        <taxon>Cyanophyceae</taxon>
        <taxon>Coleofasciculales</taxon>
        <taxon>Coleofasciculaceae</taxon>
        <taxon>Moorena</taxon>
    </lineage>
</organism>
<dbReference type="Gene3D" id="3.40.50.2000">
    <property type="entry name" value="Glycogen Phosphorylase B"/>
    <property type="match status" value="2"/>
</dbReference>
<proteinExistence type="predicted"/>
<evidence type="ECO:0000313" key="4">
    <source>
        <dbReference type="Proteomes" id="UP000176944"/>
    </source>
</evidence>